<dbReference type="RefSeq" id="XP_009163554.1">
    <property type="nucleotide sequence ID" value="XM_009165290.1"/>
</dbReference>
<dbReference type="Proteomes" id="UP000054324">
    <property type="component" value="Unassembled WGS sequence"/>
</dbReference>
<keyword evidence="3" id="KW-1185">Reference proteome</keyword>
<evidence type="ECO:0000313" key="2">
    <source>
        <dbReference type="EMBL" id="KER32594.1"/>
    </source>
</evidence>
<protein>
    <submittedName>
        <fullName evidence="2">Uncharacterized protein</fullName>
    </submittedName>
</protein>
<reference evidence="2 3" key="1">
    <citation type="submission" date="2013-11" db="EMBL/GenBank/DDBJ databases">
        <title>Opisthorchis viverrini - life in the bile duct.</title>
        <authorList>
            <person name="Young N.D."/>
            <person name="Nagarajan N."/>
            <person name="Lin S.J."/>
            <person name="Korhonen P.K."/>
            <person name="Jex A.R."/>
            <person name="Hall R.S."/>
            <person name="Safavi-Hemami H."/>
            <person name="Kaewkong W."/>
            <person name="Bertrand D."/>
            <person name="Gao S."/>
            <person name="Seet Q."/>
            <person name="Wongkham S."/>
            <person name="Teh B.T."/>
            <person name="Wongkham C."/>
            <person name="Intapan P.M."/>
            <person name="Maleewong W."/>
            <person name="Yang X."/>
            <person name="Hu M."/>
            <person name="Wang Z."/>
            <person name="Hofmann A."/>
            <person name="Sternberg P.W."/>
            <person name="Tan P."/>
            <person name="Wang J."/>
            <person name="Gasser R.B."/>
        </authorList>
    </citation>
    <scope>NUCLEOTIDE SEQUENCE [LARGE SCALE GENOMIC DNA]</scope>
</reference>
<dbReference type="GeneID" id="20315472"/>
<dbReference type="KEGG" id="ovi:T265_01284"/>
<proteinExistence type="predicted"/>
<accession>A0A075AJ15</accession>
<dbReference type="EMBL" id="KL596632">
    <property type="protein sequence ID" value="KER32594.1"/>
    <property type="molecule type" value="Genomic_DNA"/>
</dbReference>
<sequence>MIRRSKPPELEKDHPIHNKKGTKSSTASVEKKNYNVRNMLMADNPPLMGKLVQFNSDQFFVSQAMH</sequence>
<gene>
    <name evidence="2" type="ORF">T265_01284</name>
</gene>
<feature type="region of interest" description="Disordered" evidence="1">
    <location>
        <begin position="1"/>
        <end position="32"/>
    </location>
</feature>
<organism evidence="2 3">
    <name type="scientific">Opisthorchis viverrini</name>
    <name type="common">Southeast Asian liver fluke</name>
    <dbReference type="NCBI Taxonomy" id="6198"/>
    <lineage>
        <taxon>Eukaryota</taxon>
        <taxon>Metazoa</taxon>
        <taxon>Spiralia</taxon>
        <taxon>Lophotrochozoa</taxon>
        <taxon>Platyhelminthes</taxon>
        <taxon>Trematoda</taxon>
        <taxon>Digenea</taxon>
        <taxon>Opisthorchiida</taxon>
        <taxon>Opisthorchiata</taxon>
        <taxon>Opisthorchiidae</taxon>
        <taxon>Opisthorchis</taxon>
    </lineage>
</organism>
<feature type="compositionally biased region" description="Basic and acidic residues" evidence="1">
    <location>
        <begin position="1"/>
        <end position="16"/>
    </location>
</feature>
<dbReference type="AlphaFoldDB" id="A0A075AJ15"/>
<dbReference type="CTD" id="20315472"/>
<evidence type="ECO:0000313" key="3">
    <source>
        <dbReference type="Proteomes" id="UP000054324"/>
    </source>
</evidence>
<name>A0A075AJ15_OPIVI</name>
<evidence type="ECO:0000256" key="1">
    <source>
        <dbReference type="SAM" id="MobiDB-lite"/>
    </source>
</evidence>